<dbReference type="KEGG" id="sphj:BSL82_17130"/>
<dbReference type="PANTHER" id="PTHR30537">
    <property type="entry name" value="HTH-TYPE TRANSCRIPTIONAL REGULATOR"/>
    <property type="match status" value="1"/>
</dbReference>
<evidence type="ECO:0000313" key="6">
    <source>
        <dbReference type="EMBL" id="API60791.1"/>
    </source>
</evidence>
<accession>A0A1L3ZYS9</accession>
<keyword evidence="7" id="KW-1185">Reference proteome</keyword>
<dbReference type="PANTHER" id="PTHR30537:SF5">
    <property type="entry name" value="HTH-TYPE TRANSCRIPTIONAL ACTIVATOR TTDR-RELATED"/>
    <property type="match status" value="1"/>
</dbReference>
<dbReference type="Proteomes" id="UP000182063">
    <property type="component" value="Chromosome"/>
</dbReference>
<dbReference type="FunFam" id="1.10.10.10:FF:000001">
    <property type="entry name" value="LysR family transcriptional regulator"/>
    <property type="match status" value="1"/>
</dbReference>
<protein>
    <submittedName>
        <fullName evidence="6">LysR family transcriptional regulator</fullName>
    </submittedName>
</protein>
<evidence type="ECO:0000256" key="3">
    <source>
        <dbReference type="ARBA" id="ARBA00023125"/>
    </source>
</evidence>
<keyword evidence="3" id="KW-0238">DNA-binding</keyword>
<dbReference type="AlphaFoldDB" id="A0A1L3ZYS9"/>
<evidence type="ECO:0000259" key="5">
    <source>
        <dbReference type="PROSITE" id="PS50931"/>
    </source>
</evidence>
<dbReference type="FunFam" id="3.40.190.290:FF:000001">
    <property type="entry name" value="Transcriptional regulator, LysR family"/>
    <property type="match status" value="1"/>
</dbReference>
<dbReference type="Gene3D" id="3.40.190.290">
    <property type="match status" value="1"/>
</dbReference>
<dbReference type="InterPro" id="IPR036388">
    <property type="entry name" value="WH-like_DNA-bd_sf"/>
</dbReference>
<dbReference type="CDD" id="cd08422">
    <property type="entry name" value="PBP2_CrgA_like"/>
    <property type="match status" value="1"/>
</dbReference>
<dbReference type="SUPFAM" id="SSF53850">
    <property type="entry name" value="Periplasmic binding protein-like II"/>
    <property type="match status" value="1"/>
</dbReference>
<dbReference type="SUPFAM" id="SSF46785">
    <property type="entry name" value="Winged helix' DNA-binding domain"/>
    <property type="match status" value="1"/>
</dbReference>
<dbReference type="STRING" id="1921510.BSL82_17130"/>
<evidence type="ECO:0000256" key="4">
    <source>
        <dbReference type="ARBA" id="ARBA00023163"/>
    </source>
</evidence>
<evidence type="ECO:0000256" key="1">
    <source>
        <dbReference type="ARBA" id="ARBA00009437"/>
    </source>
</evidence>
<dbReference type="GO" id="GO:0003677">
    <property type="term" value="F:DNA binding"/>
    <property type="evidence" value="ECO:0007669"/>
    <property type="project" value="UniProtKB-KW"/>
</dbReference>
<dbReference type="InterPro" id="IPR000847">
    <property type="entry name" value="LysR_HTH_N"/>
</dbReference>
<feature type="domain" description="HTH lysR-type" evidence="5">
    <location>
        <begin position="1"/>
        <end position="58"/>
    </location>
</feature>
<gene>
    <name evidence="6" type="ORF">BSL82_17130</name>
</gene>
<dbReference type="OrthoDB" id="9786526at2"/>
<dbReference type="EMBL" id="CP018221">
    <property type="protein sequence ID" value="API60791.1"/>
    <property type="molecule type" value="Genomic_DNA"/>
</dbReference>
<dbReference type="InterPro" id="IPR058163">
    <property type="entry name" value="LysR-type_TF_proteobact-type"/>
</dbReference>
<keyword evidence="2" id="KW-0805">Transcription regulation</keyword>
<sequence length="298" mass="32224">MALDDLEILVRVVDAGSLSAAGRALGFTPAMVSKRIARLEQRLGARLLQRTTRKLAPTETGRAFYERAVAILSAVEDAEAMVAGRSERARGPLKVTAPTSFGRLHIAPHLKPFLDANPEIELELDLTDDFVDLVSSGIDIAVRIGTLPDSSFIAQRLAPNRRMLCATPGYIADHGEPLELAGLASHRLLAASHQTPWRLHGPEGAVVLPVESVIRTNSSEVVREAMLAGIGIALRSSWDVAAELKSGALRVVLPDYGGARDAAIFAVYPSRRLMPPAVQHFIRFLTGLYGPSPYWERG</sequence>
<evidence type="ECO:0000313" key="7">
    <source>
        <dbReference type="Proteomes" id="UP000182063"/>
    </source>
</evidence>
<dbReference type="GO" id="GO:0003700">
    <property type="term" value="F:DNA-binding transcription factor activity"/>
    <property type="evidence" value="ECO:0007669"/>
    <property type="project" value="InterPro"/>
</dbReference>
<dbReference type="RefSeq" id="WP_072598449.1">
    <property type="nucleotide sequence ID" value="NZ_CP018221.1"/>
</dbReference>
<dbReference type="Pfam" id="PF03466">
    <property type="entry name" value="LysR_substrate"/>
    <property type="match status" value="1"/>
</dbReference>
<dbReference type="InterPro" id="IPR005119">
    <property type="entry name" value="LysR_subst-bd"/>
</dbReference>
<proteinExistence type="inferred from homology"/>
<organism evidence="6 7">
    <name type="scientific">Tardibacter chloracetimidivorans</name>
    <dbReference type="NCBI Taxonomy" id="1921510"/>
    <lineage>
        <taxon>Bacteria</taxon>
        <taxon>Pseudomonadati</taxon>
        <taxon>Pseudomonadota</taxon>
        <taxon>Alphaproteobacteria</taxon>
        <taxon>Sphingomonadales</taxon>
        <taxon>Sphingomonadaceae</taxon>
        <taxon>Tardibacter</taxon>
    </lineage>
</organism>
<dbReference type="Gene3D" id="1.10.10.10">
    <property type="entry name" value="Winged helix-like DNA-binding domain superfamily/Winged helix DNA-binding domain"/>
    <property type="match status" value="1"/>
</dbReference>
<comment type="similarity">
    <text evidence="1">Belongs to the LysR transcriptional regulatory family.</text>
</comment>
<dbReference type="Pfam" id="PF00126">
    <property type="entry name" value="HTH_1"/>
    <property type="match status" value="1"/>
</dbReference>
<reference evidence="7" key="1">
    <citation type="submission" date="2016-11" db="EMBL/GenBank/DDBJ databases">
        <title>Complete Genome Sequence of alachlor-degrading Sphingomonas sp. strain JJ-A5.</title>
        <authorList>
            <person name="Lee H."/>
            <person name="Ka J.-O."/>
        </authorList>
    </citation>
    <scope>NUCLEOTIDE SEQUENCE [LARGE SCALE GENOMIC DNA]</scope>
    <source>
        <strain evidence="7">JJ-A5</strain>
    </source>
</reference>
<dbReference type="InterPro" id="IPR036390">
    <property type="entry name" value="WH_DNA-bd_sf"/>
</dbReference>
<keyword evidence="4" id="KW-0804">Transcription</keyword>
<name>A0A1L3ZYS9_9SPHN</name>
<dbReference type="PROSITE" id="PS50931">
    <property type="entry name" value="HTH_LYSR"/>
    <property type="match status" value="1"/>
</dbReference>
<evidence type="ECO:0000256" key="2">
    <source>
        <dbReference type="ARBA" id="ARBA00023015"/>
    </source>
</evidence>